<evidence type="ECO:0000256" key="7">
    <source>
        <dbReference type="ARBA" id="ARBA00022723"/>
    </source>
</evidence>
<feature type="transmembrane region" description="Helical" evidence="12">
    <location>
        <begin position="77"/>
        <end position="99"/>
    </location>
</feature>
<dbReference type="InterPro" id="IPR003317">
    <property type="entry name" value="Cyt-d_oxidase_su2"/>
</dbReference>
<keyword evidence="4" id="KW-1003">Cell membrane</keyword>
<evidence type="ECO:0000256" key="12">
    <source>
        <dbReference type="SAM" id="Phobius"/>
    </source>
</evidence>
<evidence type="ECO:0000256" key="2">
    <source>
        <dbReference type="ARBA" id="ARBA00007543"/>
    </source>
</evidence>
<feature type="transmembrane region" description="Helical" evidence="12">
    <location>
        <begin position="119"/>
        <end position="141"/>
    </location>
</feature>
<keyword evidence="3" id="KW-0813">Transport</keyword>
<feature type="transmembrane region" description="Helical" evidence="12">
    <location>
        <begin position="264"/>
        <end position="282"/>
    </location>
</feature>
<feature type="transmembrane region" description="Helical" evidence="12">
    <location>
        <begin position="289"/>
        <end position="315"/>
    </location>
</feature>
<keyword evidence="11 12" id="KW-0472">Membrane</keyword>
<evidence type="ECO:0000313" key="13">
    <source>
        <dbReference type="EMBL" id="MFH8133820.1"/>
    </source>
</evidence>
<dbReference type="PANTHER" id="PTHR43141">
    <property type="entry name" value="CYTOCHROME BD2 SUBUNIT II"/>
    <property type="match status" value="1"/>
</dbReference>
<evidence type="ECO:0000256" key="6">
    <source>
        <dbReference type="ARBA" id="ARBA00022692"/>
    </source>
</evidence>
<gene>
    <name evidence="13" type="primary">cydB</name>
    <name evidence="13" type="ORF">ABU178_06485</name>
</gene>
<comment type="similarity">
    <text evidence="2">Belongs to the cytochrome ubiquinol oxidase subunit 2 family.</text>
</comment>
<dbReference type="PIRSF" id="PIRSF000267">
    <property type="entry name" value="Cyt_oxidse_sub2"/>
    <property type="match status" value="1"/>
</dbReference>
<name>A0ABW7PVG9_9GAMM</name>
<feature type="transmembrane region" description="Helical" evidence="12">
    <location>
        <begin position="203"/>
        <end position="224"/>
    </location>
</feature>
<keyword evidence="6 12" id="KW-0812">Transmembrane</keyword>
<reference evidence="13 14" key="1">
    <citation type="submission" date="2024-08" db="EMBL/GenBank/DDBJ databases">
        <title>Pantoea ronii - a newly identified human opportunistic pathogen.</title>
        <authorList>
            <person name="Keidar-Friedman D."/>
            <person name="Sorek N."/>
            <person name="Leshin-Carmel D."/>
            <person name="Tsur A."/>
            <person name="Amsalem M."/>
            <person name="Tolkach D."/>
            <person name="Brosh-Nissimov T."/>
        </authorList>
    </citation>
    <scope>NUCLEOTIDE SEQUENCE [LARGE SCALE GENOMIC DNA]</scope>
    <source>
        <strain evidence="13 14">AA23256</strain>
    </source>
</reference>
<protein>
    <submittedName>
        <fullName evidence="13">Cytochrome d ubiquinol oxidase subunit II</fullName>
    </submittedName>
</protein>
<keyword evidence="5" id="KW-0349">Heme</keyword>
<accession>A0ABW7PVG9</accession>
<sequence>MFDYEVLRFVWWLLIGVLLIGFAVADGFDMGVGMLTRLLGRTDTERRVMINTIAPHWDGNQVWLITAGGALFAAWPMVYAAAFSGFYMAMILVLASLFFRPVGFDYRSKIEDMRWRGMWDWGIFIGSFVPPLVIGVAFGNLLQGVPFHTDEYMRLYYTGNFFQLLNPFALLAGIVSLTMILTQGATYLQMRTTGELHRRSRSAAQISALVMLVCFVLTGVWVIYGIDGYVVKSVLDHHAASNPLGKQVVREAGAWLVNFHNMPLLWLFPLLGMLLPLLTFVCSKAEKGAWAFVFSSLTLACVIMTAGIAMFPFIMPSSTAPDVSLTMWDATSSLMTLKLMTIAAMIFVPLILAYTAWCYYKMFGRITEQHIESNTHSLY</sequence>
<dbReference type="RefSeq" id="WP_397213093.1">
    <property type="nucleotide sequence ID" value="NZ_JBGFSN010000004.1"/>
</dbReference>
<evidence type="ECO:0000313" key="14">
    <source>
        <dbReference type="Proteomes" id="UP001611251"/>
    </source>
</evidence>
<evidence type="ECO:0000256" key="5">
    <source>
        <dbReference type="ARBA" id="ARBA00022617"/>
    </source>
</evidence>
<keyword evidence="9 12" id="KW-1133">Transmembrane helix</keyword>
<evidence type="ECO:0000256" key="1">
    <source>
        <dbReference type="ARBA" id="ARBA00004651"/>
    </source>
</evidence>
<comment type="caution">
    <text evidence="13">The sequence shown here is derived from an EMBL/GenBank/DDBJ whole genome shotgun (WGS) entry which is preliminary data.</text>
</comment>
<feature type="transmembrane region" description="Helical" evidence="12">
    <location>
        <begin position="161"/>
        <end position="182"/>
    </location>
</feature>
<keyword evidence="14" id="KW-1185">Reference proteome</keyword>
<keyword evidence="7" id="KW-0479">Metal-binding</keyword>
<dbReference type="Proteomes" id="UP001611251">
    <property type="component" value="Unassembled WGS sequence"/>
</dbReference>
<keyword evidence="8" id="KW-0249">Electron transport</keyword>
<keyword evidence="10" id="KW-0408">Iron</keyword>
<evidence type="ECO:0000256" key="11">
    <source>
        <dbReference type="ARBA" id="ARBA00023136"/>
    </source>
</evidence>
<dbReference type="PANTHER" id="PTHR43141:SF5">
    <property type="entry name" value="CYTOCHROME BD-I UBIQUINOL OXIDASE SUBUNIT 2"/>
    <property type="match status" value="1"/>
</dbReference>
<evidence type="ECO:0000256" key="9">
    <source>
        <dbReference type="ARBA" id="ARBA00022989"/>
    </source>
</evidence>
<dbReference type="Pfam" id="PF02322">
    <property type="entry name" value="Cyt_bd_oxida_II"/>
    <property type="match status" value="1"/>
</dbReference>
<dbReference type="NCBIfam" id="NF011579">
    <property type="entry name" value="PRK15003.1"/>
    <property type="match status" value="1"/>
</dbReference>
<evidence type="ECO:0000256" key="3">
    <source>
        <dbReference type="ARBA" id="ARBA00022448"/>
    </source>
</evidence>
<organism evidence="13 14">
    <name type="scientific">Pantoea osteomyelitidis</name>
    <dbReference type="NCBI Taxonomy" id="3230026"/>
    <lineage>
        <taxon>Bacteria</taxon>
        <taxon>Pseudomonadati</taxon>
        <taxon>Pseudomonadota</taxon>
        <taxon>Gammaproteobacteria</taxon>
        <taxon>Enterobacterales</taxon>
        <taxon>Erwiniaceae</taxon>
        <taxon>Pantoea</taxon>
    </lineage>
</organism>
<evidence type="ECO:0000256" key="8">
    <source>
        <dbReference type="ARBA" id="ARBA00022982"/>
    </source>
</evidence>
<feature type="transmembrane region" description="Helical" evidence="12">
    <location>
        <begin position="335"/>
        <end position="360"/>
    </location>
</feature>
<evidence type="ECO:0000256" key="4">
    <source>
        <dbReference type="ARBA" id="ARBA00022475"/>
    </source>
</evidence>
<dbReference type="NCBIfam" id="TIGR00203">
    <property type="entry name" value="cydB"/>
    <property type="match status" value="1"/>
</dbReference>
<dbReference type="EMBL" id="JBGFSN010000004">
    <property type="protein sequence ID" value="MFH8133820.1"/>
    <property type="molecule type" value="Genomic_DNA"/>
</dbReference>
<evidence type="ECO:0000256" key="10">
    <source>
        <dbReference type="ARBA" id="ARBA00023004"/>
    </source>
</evidence>
<comment type="subcellular location">
    <subcellularLocation>
        <location evidence="1">Cell membrane</location>
        <topology evidence="1">Multi-pass membrane protein</topology>
    </subcellularLocation>
</comment>
<proteinExistence type="inferred from homology"/>